<evidence type="ECO:0000313" key="3">
    <source>
        <dbReference type="Proteomes" id="UP001355206"/>
    </source>
</evidence>
<dbReference type="InterPro" id="IPR053206">
    <property type="entry name" value="Dimeric_xanthone_biosynth"/>
</dbReference>
<feature type="domain" description="Hemerythrin-like" evidence="1">
    <location>
        <begin position="55"/>
        <end position="197"/>
    </location>
</feature>
<dbReference type="EMBL" id="MLCA01000014">
    <property type="protein sequence ID" value="MEE7493702.1"/>
    <property type="molecule type" value="Genomic_DNA"/>
</dbReference>
<proteinExistence type="predicted"/>
<dbReference type="Gene3D" id="1.20.120.520">
    <property type="entry name" value="nmb1532 protein domain like"/>
    <property type="match status" value="1"/>
</dbReference>
<accession>A0ABU7TVB4</accession>
<reference evidence="2 3" key="1">
    <citation type="journal article" date="2012" name="Genet. Mol. Biol.">
        <title>Analysis of 16S rRNA and mxaF genes revealing insights into Methylobacterium niche-specific plant association.</title>
        <authorList>
            <person name="Dourado M.N."/>
            <person name="Andreote F.D."/>
            <person name="Dini-Andreote F."/>
            <person name="Conti R."/>
            <person name="Araujo J.M."/>
            <person name="Araujo W.L."/>
        </authorList>
    </citation>
    <scope>NUCLEOTIDE SEQUENCE [LARGE SCALE GENOMIC DNA]</scope>
    <source>
        <strain evidence="2 3">TC3-10</strain>
    </source>
</reference>
<comment type="caution">
    <text evidence="2">The sequence shown here is derived from an EMBL/GenBank/DDBJ whole genome shotgun (WGS) entry which is preliminary data.</text>
</comment>
<sequence>MAPNMLDTAEAAALPFDARLGRALEGIPFLDDATRPKAPPIPGVTSAQRAQGRRLALYHRHHLAELAAVRAALDRFVAGTGPVEAMTDGVSSLSLAKNYRAFGNLCGRQCQLLQMHHDIEEGDLYPRLRQAAGLQQVLDRLSAEHRTVHGLLERIRDIVQSVAVGPTVERVLALREVYEVFERVVVSHFGYEERELEEAIGYYDAL</sequence>
<evidence type="ECO:0000313" key="2">
    <source>
        <dbReference type="EMBL" id="MEE7493702.1"/>
    </source>
</evidence>
<dbReference type="Proteomes" id="UP001355206">
    <property type="component" value="Unassembled WGS sequence"/>
</dbReference>
<dbReference type="CDD" id="cd12108">
    <property type="entry name" value="Hr-like"/>
    <property type="match status" value="1"/>
</dbReference>
<dbReference type="PANTHER" id="PTHR38048">
    <property type="entry name" value="EXPRESSED PROTEIN"/>
    <property type="match status" value="1"/>
</dbReference>
<name>A0ABU7TVB4_9HYPH</name>
<protein>
    <recommendedName>
        <fullName evidence="1">Hemerythrin-like domain-containing protein</fullName>
    </recommendedName>
</protein>
<evidence type="ECO:0000259" key="1">
    <source>
        <dbReference type="Pfam" id="PF01814"/>
    </source>
</evidence>
<organism evidence="2 3">
    <name type="scientific">Methylobacterium oryzae</name>
    <dbReference type="NCBI Taxonomy" id="334852"/>
    <lineage>
        <taxon>Bacteria</taxon>
        <taxon>Pseudomonadati</taxon>
        <taxon>Pseudomonadota</taxon>
        <taxon>Alphaproteobacteria</taxon>
        <taxon>Hyphomicrobiales</taxon>
        <taxon>Methylobacteriaceae</taxon>
        <taxon>Methylobacterium</taxon>
    </lineage>
</organism>
<dbReference type="PANTHER" id="PTHR38048:SF2">
    <property type="entry name" value="HEMERYTHRIN-LIKE DOMAIN-CONTAINING PROTEIN"/>
    <property type="match status" value="1"/>
</dbReference>
<dbReference type="InterPro" id="IPR012312">
    <property type="entry name" value="Hemerythrin-like"/>
</dbReference>
<keyword evidence="3" id="KW-1185">Reference proteome</keyword>
<dbReference type="Pfam" id="PF01814">
    <property type="entry name" value="Hemerythrin"/>
    <property type="match status" value="1"/>
</dbReference>
<gene>
    <name evidence="2" type="ORF">MOTC310_26055</name>
</gene>